<protein>
    <submittedName>
        <fullName evidence="1">MBL fold metallo-hydrolase</fullName>
    </submittedName>
</protein>
<comment type="caution">
    <text evidence="1">The sequence shown here is derived from an EMBL/GenBank/DDBJ whole genome shotgun (WGS) entry which is preliminary data.</text>
</comment>
<sequence length="210" mass="22408">MRITKYEHATLQLALGDESLVIDPGVFLSHPDITGVVAIVITHEHTDHWTAEQVRRILEKNPDAKVFAPQGVADQADGLAIEVVAPGDTAQAGPFALEFFGGKHAVIHESIPVIDNVGVLVNDELYYAGDSYAVPGVEVGTLAAPIGAPWLKIGEAMDYVLAVKPKRAFYVHDMTLSVAGKQMAAARLAWATEQGGGTFTELQPGETLDV</sequence>
<dbReference type="AlphaFoldDB" id="A0A8J3GN14"/>
<evidence type="ECO:0000313" key="2">
    <source>
        <dbReference type="Proteomes" id="UP000617531"/>
    </source>
</evidence>
<evidence type="ECO:0000313" key="1">
    <source>
        <dbReference type="EMBL" id="GHF05568.1"/>
    </source>
</evidence>
<reference evidence="1" key="1">
    <citation type="journal article" date="2014" name="Int. J. Syst. Evol. Microbiol.">
        <title>Complete genome sequence of Corynebacterium casei LMG S-19264T (=DSM 44701T), isolated from a smear-ripened cheese.</title>
        <authorList>
            <consortium name="US DOE Joint Genome Institute (JGI-PGF)"/>
            <person name="Walter F."/>
            <person name="Albersmeier A."/>
            <person name="Kalinowski J."/>
            <person name="Ruckert C."/>
        </authorList>
    </citation>
    <scope>NUCLEOTIDE SEQUENCE</scope>
    <source>
        <strain evidence="1">CGMCC 1.16548</strain>
    </source>
</reference>
<dbReference type="RefSeq" id="WP_191281574.1">
    <property type="nucleotide sequence ID" value="NZ_BNAI01000001.1"/>
</dbReference>
<dbReference type="Pfam" id="PF13483">
    <property type="entry name" value="Lactamase_B_3"/>
    <property type="match status" value="1"/>
</dbReference>
<dbReference type="InterPro" id="IPR036866">
    <property type="entry name" value="RibonucZ/Hydroxyglut_hydro"/>
</dbReference>
<proteinExistence type="predicted"/>
<organism evidence="1 2">
    <name type="scientific">Pseudolysinimonas yzui</name>
    <dbReference type="NCBI Taxonomy" id="2708254"/>
    <lineage>
        <taxon>Bacteria</taxon>
        <taxon>Bacillati</taxon>
        <taxon>Actinomycetota</taxon>
        <taxon>Actinomycetes</taxon>
        <taxon>Micrococcales</taxon>
        <taxon>Microbacteriaceae</taxon>
        <taxon>Pseudolysinimonas</taxon>
    </lineage>
</organism>
<gene>
    <name evidence="1" type="ORF">GCM10011600_02580</name>
</gene>
<name>A0A8J3GN14_9MICO</name>
<dbReference type="EMBL" id="BNAI01000001">
    <property type="protein sequence ID" value="GHF05568.1"/>
    <property type="molecule type" value="Genomic_DNA"/>
</dbReference>
<dbReference type="InterPro" id="IPR050114">
    <property type="entry name" value="UPF0173_UPF0282_UlaG_hydrolase"/>
</dbReference>
<reference evidence="1" key="2">
    <citation type="submission" date="2020-09" db="EMBL/GenBank/DDBJ databases">
        <authorList>
            <person name="Sun Q."/>
            <person name="Zhou Y."/>
        </authorList>
    </citation>
    <scope>NUCLEOTIDE SEQUENCE</scope>
    <source>
        <strain evidence="1">CGMCC 1.16548</strain>
    </source>
</reference>
<dbReference type="SUPFAM" id="SSF56281">
    <property type="entry name" value="Metallo-hydrolase/oxidoreductase"/>
    <property type="match status" value="1"/>
</dbReference>
<dbReference type="PANTHER" id="PTHR43546:SF3">
    <property type="entry name" value="UPF0173 METAL-DEPENDENT HYDROLASE MJ1163"/>
    <property type="match status" value="1"/>
</dbReference>
<dbReference type="PANTHER" id="PTHR43546">
    <property type="entry name" value="UPF0173 METAL-DEPENDENT HYDROLASE MJ1163-RELATED"/>
    <property type="match status" value="1"/>
</dbReference>
<keyword evidence="2" id="KW-1185">Reference proteome</keyword>
<dbReference type="Gene3D" id="3.60.15.10">
    <property type="entry name" value="Ribonuclease Z/Hydroxyacylglutathione hydrolase-like"/>
    <property type="match status" value="1"/>
</dbReference>
<accession>A0A8J3GN14</accession>
<dbReference type="Proteomes" id="UP000617531">
    <property type="component" value="Unassembled WGS sequence"/>
</dbReference>